<dbReference type="AlphaFoldDB" id="D6WH66"/>
<accession>D6WH66</accession>
<keyword evidence="2" id="KW-1185">Reference proteome</keyword>
<sequence length="73" mass="7620">MLNANSGFSRLAMMRCGLRSSGEGAICIPVGDKSRPVRVFRRLSLASAVGNFHSAASGVGIGGRRMKKGSKVP</sequence>
<protein>
    <submittedName>
        <fullName evidence="1">Uncharacterized protein</fullName>
    </submittedName>
</protein>
<evidence type="ECO:0000313" key="2">
    <source>
        <dbReference type="Proteomes" id="UP000007266"/>
    </source>
</evidence>
<dbReference type="Proteomes" id="UP000007266">
    <property type="component" value="Linkage group 3"/>
</dbReference>
<dbReference type="EMBL" id="KQ971330">
    <property type="protein sequence ID" value="EEZ99746.1"/>
    <property type="molecule type" value="Genomic_DNA"/>
</dbReference>
<evidence type="ECO:0000313" key="1">
    <source>
        <dbReference type="EMBL" id="EEZ99746.1"/>
    </source>
</evidence>
<gene>
    <name evidence="1" type="primary">GLEAN_02515</name>
    <name evidence="1" type="ORF">TcasGA2_TC002515</name>
</gene>
<reference evidence="1 2" key="2">
    <citation type="journal article" date="2010" name="Nucleic Acids Res.">
        <title>BeetleBase in 2010: revisions to provide comprehensive genomic information for Tribolium castaneum.</title>
        <authorList>
            <person name="Kim H.S."/>
            <person name="Murphy T."/>
            <person name="Xia J."/>
            <person name="Caragea D."/>
            <person name="Park Y."/>
            <person name="Beeman R.W."/>
            <person name="Lorenzen M.D."/>
            <person name="Butcher S."/>
            <person name="Manak J.R."/>
            <person name="Brown S.J."/>
        </authorList>
    </citation>
    <scope>GENOME REANNOTATION</scope>
    <source>
        <strain evidence="1 2">Georgia GA2</strain>
    </source>
</reference>
<dbReference type="HOGENOM" id="CLU_2708020_0_0_1"/>
<reference evidence="1 2" key="1">
    <citation type="journal article" date="2008" name="Nature">
        <title>The genome of the model beetle and pest Tribolium castaneum.</title>
        <authorList>
            <consortium name="Tribolium Genome Sequencing Consortium"/>
            <person name="Richards S."/>
            <person name="Gibbs R.A."/>
            <person name="Weinstock G.M."/>
            <person name="Brown S.J."/>
            <person name="Denell R."/>
            <person name="Beeman R.W."/>
            <person name="Gibbs R."/>
            <person name="Beeman R.W."/>
            <person name="Brown S.J."/>
            <person name="Bucher G."/>
            <person name="Friedrich M."/>
            <person name="Grimmelikhuijzen C.J."/>
            <person name="Klingler M."/>
            <person name="Lorenzen M."/>
            <person name="Richards S."/>
            <person name="Roth S."/>
            <person name="Schroder R."/>
            <person name="Tautz D."/>
            <person name="Zdobnov E.M."/>
            <person name="Muzny D."/>
            <person name="Gibbs R.A."/>
            <person name="Weinstock G.M."/>
            <person name="Attaway T."/>
            <person name="Bell S."/>
            <person name="Buhay C.J."/>
            <person name="Chandrabose M.N."/>
            <person name="Chavez D."/>
            <person name="Clerk-Blankenburg K.P."/>
            <person name="Cree A."/>
            <person name="Dao M."/>
            <person name="Davis C."/>
            <person name="Chacko J."/>
            <person name="Dinh H."/>
            <person name="Dugan-Rocha S."/>
            <person name="Fowler G."/>
            <person name="Garner T.T."/>
            <person name="Garnes J."/>
            <person name="Gnirke A."/>
            <person name="Hawes A."/>
            <person name="Hernandez J."/>
            <person name="Hines S."/>
            <person name="Holder M."/>
            <person name="Hume J."/>
            <person name="Jhangiani S.N."/>
            <person name="Joshi V."/>
            <person name="Khan Z.M."/>
            <person name="Jackson L."/>
            <person name="Kovar C."/>
            <person name="Kowis A."/>
            <person name="Lee S."/>
            <person name="Lewis L.R."/>
            <person name="Margolis J."/>
            <person name="Morgan M."/>
            <person name="Nazareth L.V."/>
            <person name="Nguyen N."/>
            <person name="Okwuonu G."/>
            <person name="Parker D."/>
            <person name="Richards S."/>
            <person name="Ruiz S.J."/>
            <person name="Santibanez J."/>
            <person name="Savard J."/>
            <person name="Scherer S.E."/>
            <person name="Schneider B."/>
            <person name="Sodergren E."/>
            <person name="Tautz D."/>
            <person name="Vattahil S."/>
            <person name="Villasana D."/>
            <person name="White C.S."/>
            <person name="Wright R."/>
            <person name="Park Y."/>
            <person name="Beeman R.W."/>
            <person name="Lord J."/>
            <person name="Oppert B."/>
            <person name="Lorenzen M."/>
            <person name="Brown S."/>
            <person name="Wang L."/>
            <person name="Savard J."/>
            <person name="Tautz D."/>
            <person name="Richards S."/>
            <person name="Weinstock G."/>
            <person name="Gibbs R.A."/>
            <person name="Liu Y."/>
            <person name="Worley K."/>
            <person name="Weinstock G."/>
            <person name="Elsik C.G."/>
            <person name="Reese J.T."/>
            <person name="Elhaik E."/>
            <person name="Landan G."/>
            <person name="Graur D."/>
            <person name="Arensburger P."/>
            <person name="Atkinson P."/>
            <person name="Beeman R.W."/>
            <person name="Beidler J."/>
            <person name="Brown S.J."/>
            <person name="Demuth J.P."/>
            <person name="Drury D.W."/>
            <person name="Du Y.Z."/>
            <person name="Fujiwara H."/>
            <person name="Lorenzen M."/>
            <person name="Maselli V."/>
            <person name="Osanai M."/>
            <person name="Park Y."/>
            <person name="Robertson H.M."/>
            <person name="Tu Z."/>
            <person name="Wang J.J."/>
            <person name="Wang S."/>
            <person name="Richards S."/>
            <person name="Song H."/>
            <person name="Zhang L."/>
            <person name="Sodergren E."/>
            <person name="Werner D."/>
            <person name="Stanke M."/>
            <person name="Morgenstern B."/>
            <person name="Solovyev V."/>
            <person name="Kosarev P."/>
            <person name="Brown G."/>
            <person name="Chen H.C."/>
            <person name="Ermolaeva O."/>
            <person name="Hlavina W."/>
            <person name="Kapustin Y."/>
            <person name="Kiryutin B."/>
            <person name="Kitts P."/>
            <person name="Maglott D."/>
            <person name="Pruitt K."/>
            <person name="Sapojnikov V."/>
            <person name="Souvorov A."/>
            <person name="Mackey A.J."/>
            <person name="Waterhouse R.M."/>
            <person name="Wyder S."/>
            <person name="Zdobnov E.M."/>
            <person name="Zdobnov E.M."/>
            <person name="Wyder S."/>
            <person name="Kriventseva E.V."/>
            <person name="Kadowaki T."/>
            <person name="Bork P."/>
            <person name="Aranda M."/>
            <person name="Bao R."/>
            <person name="Beermann A."/>
            <person name="Berns N."/>
            <person name="Bolognesi R."/>
            <person name="Bonneton F."/>
            <person name="Bopp D."/>
            <person name="Brown S.J."/>
            <person name="Bucher G."/>
            <person name="Butts T."/>
            <person name="Chaumot A."/>
            <person name="Denell R.E."/>
            <person name="Ferrier D.E."/>
            <person name="Friedrich M."/>
            <person name="Gordon C.M."/>
            <person name="Jindra M."/>
            <person name="Klingler M."/>
            <person name="Lan Q."/>
            <person name="Lattorff H.M."/>
            <person name="Laudet V."/>
            <person name="von Levetsow C."/>
            <person name="Liu Z."/>
            <person name="Lutz R."/>
            <person name="Lynch J.A."/>
            <person name="da Fonseca R.N."/>
            <person name="Posnien N."/>
            <person name="Reuter R."/>
            <person name="Roth S."/>
            <person name="Savard J."/>
            <person name="Schinko J.B."/>
            <person name="Schmitt C."/>
            <person name="Schoppmeier M."/>
            <person name="Schroder R."/>
            <person name="Shippy T.D."/>
            <person name="Simonnet F."/>
            <person name="Marques-Souza H."/>
            <person name="Tautz D."/>
            <person name="Tomoyasu Y."/>
            <person name="Trauner J."/>
            <person name="Van der Zee M."/>
            <person name="Vervoort M."/>
            <person name="Wittkopp N."/>
            <person name="Wimmer E.A."/>
            <person name="Yang X."/>
            <person name="Jones A.K."/>
            <person name="Sattelle D.B."/>
            <person name="Ebert P.R."/>
            <person name="Nelson D."/>
            <person name="Scott J.G."/>
            <person name="Beeman R.W."/>
            <person name="Muthukrishnan S."/>
            <person name="Kramer K.J."/>
            <person name="Arakane Y."/>
            <person name="Beeman R.W."/>
            <person name="Zhu Q."/>
            <person name="Hogenkamp D."/>
            <person name="Dixit R."/>
            <person name="Oppert B."/>
            <person name="Jiang H."/>
            <person name="Zou Z."/>
            <person name="Marshall J."/>
            <person name="Elpidina E."/>
            <person name="Vinokurov K."/>
            <person name="Oppert C."/>
            <person name="Zou Z."/>
            <person name="Evans J."/>
            <person name="Lu Z."/>
            <person name="Zhao P."/>
            <person name="Sumathipala N."/>
            <person name="Altincicek B."/>
            <person name="Vilcinskas A."/>
            <person name="Williams M."/>
            <person name="Hultmark D."/>
            <person name="Hetru C."/>
            <person name="Jiang H."/>
            <person name="Grimmelikhuijzen C.J."/>
            <person name="Hauser F."/>
            <person name="Cazzamali G."/>
            <person name="Williamson M."/>
            <person name="Park Y."/>
            <person name="Li B."/>
            <person name="Tanaka Y."/>
            <person name="Predel R."/>
            <person name="Neupert S."/>
            <person name="Schachtner J."/>
            <person name="Verleyen P."/>
            <person name="Raible F."/>
            <person name="Bork P."/>
            <person name="Friedrich M."/>
            <person name="Walden K.K."/>
            <person name="Robertson H.M."/>
            <person name="Angeli S."/>
            <person name="Foret S."/>
            <person name="Bucher G."/>
            <person name="Schuetz S."/>
            <person name="Maleszka R."/>
            <person name="Wimmer E.A."/>
            <person name="Beeman R.W."/>
            <person name="Lorenzen M."/>
            <person name="Tomoyasu Y."/>
            <person name="Miller S.C."/>
            <person name="Grossmann D."/>
            <person name="Bucher G."/>
        </authorList>
    </citation>
    <scope>NUCLEOTIDE SEQUENCE [LARGE SCALE GENOMIC DNA]</scope>
    <source>
        <strain evidence="1 2">Georgia GA2</strain>
    </source>
</reference>
<organism evidence="1 2">
    <name type="scientific">Tribolium castaneum</name>
    <name type="common">Red flour beetle</name>
    <dbReference type="NCBI Taxonomy" id="7070"/>
    <lineage>
        <taxon>Eukaryota</taxon>
        <taxon>Metazoa</taxon>
        <taxon>Ecdysozoa</taxon>
        <taxon>Arthropoda</taxon>
        <taxon>Hexapoda</taxon>
        <taxon>Insecta</taxon>
        <taxon>Pterygota</taxon>
        <taxon>Neoptera</taxon>
        <taxon>Endopterygota</taxon>
        <taxon>Coleoptera</taxon>
        <taxon>Polyphaga</taxon>
        <taxon>Cucujiformia</taxon>
        <taxon>Tenebrionidae</taxon>
        <taxon>Tenebrionidae incertae sedis</taxon>
        <taxon>Tribolium</taxon>
    </lineage>
</organism>
<proteinExistence type="predicted"/>
<name>D6WH66_TRICA</name>